<evidence type="ECO:0000259" key="1">
    <source>
        <dbReference type="Pfam" id="PF00134"/>
    </source>
</evidence>
<dbReference type="InterPro" id="IPR006671">
    <property type="entry name" value="Cyclin_N"/>
</dbReference>
<dbReference type="Pfam" id="PF00134">
    <property type="entry name" value="Cyclin_N"/>
    <property type="match status" value="1"/>
</dbReference>
<dbReference type="Gene3D" id="1.10.472.10">
    <property type="entry name" value="Cyclin-like"/>
    <property type="match status" value="1"/>
</dbReference>
<organism evidence="2">
    <name type="scientific">Anoplophora glabripennis</name>
    <name type="common">Asian longhorn beetle</name>
    <name type="synonym">Anoplophora nobilis</name>
    <dbReference type="NCBI Taxonomy" id="217634"/>
    <lineage>
        <taxon>Eukaryota</taxon>
        <taxon>Metazoa</taxon>
        <taxon>Ecdysozoa</taxon>
        <taxon>Arthropoda</taxon>
        <taxon>Hexapoda</taxon>
        <taxon>Insecta</taxon>
        <taxon>Pterygota</taxon>
        <taxon>Neoptera</taxon>
        <taxon>Endopterygota</taxon>
        <taxon>Coleoptera</taxon>
        <taxon>Polyphaga</taxon>
        <taxon>Cucujiformia</taxon>
        <taxon>Chrysomeloidea</taxon>
        <taxon>Cerambycidae</taxon>
        <taxon>Lamiinae</taxon>
        <taxon>Lamiini</taxon>
        <taxon>Anoplophora</taxon>
    </lineage>
</organism>
<reference evidence="2" key="1">
    <citation type="submission" date="2013-07" db="EMBL/GenBank/DDBJ databases">
        <title>Midgut Transcriptome Profiling of Anoplphora glabripennis, a Lignocellulose Degrading, Wood-Boring Cerambycid.</title>
        <authorList>
            <person name="Scully E.D."/>
            <person name="Hoover K."/>
            <person name="Carlson J.E."/>
            <person name="Tien M."/>
            <person name="Geib S.M."/>
        </authorList>
    </citation>
    <scope>NUCLEOTIDE SEQUENCE</scope>
</reference>
<dbReference type="SUPFAM" id="SSF47954">
    <property type="entry name" value="Cyclin-like"/>
    <property type="match status" value="1"/>
</dbReference>
<dbReference type="AlphaFoldDB" id="V5G5N1"/>
<proteinExistence type="predicted"/>
<protein>
    <submittedName>
        <fullName evidence="2">Cyclin-I</fullName>
    </submittedName>
</protein>
<gene>
    <name evidence="2" type="primary">CCNI</name>
</gene>
<sequence length="314" mass="36259">MDQASKRRGRPSPDAGNMKPIAFNLEEALAVENIYRPNLLVIQEELQPWEVTVSDRDRAVNILRLLRIWFDVPHNVFFTAATYLDLFLSRLKVQEKYLNCLTVSCFYVAAEKEGCNVDANQLVAISKNFCMNDLNRMVKIVKEKLKLDNNDHNRTTTCANFLIIYLEVLEYIMSRWMVGYRVDEVLKKEQLLTRLEILLANNSCAFFRSSVLALVLLKFEIEKLLTQAIANKSMHLIGDLIQLLGILRELQFTCKIKSAELVNCSNNASNVMKQYDNQNNKQHSSTIEKGNRYRSYYTPLSTIEEKTKSPCKKN</sequence>
<evidence type="ECO:0000313" key="2">
    <source>
        <dbReference type="EMBL" id="JAB65385.1"/>
    </source>
</evidence>
<name>V5G5N1_ANOGL</name>
<feature type="domain" description="Cyclin N-terminal" evidence="1">
    <location>
        <begin position="50"/>
        <end position="146"/>
    </location>
</feature>
<dbReference type="EMBL" id="GALX01003081">
    <property type="protein sequence ID" value="JAB65385.1"/>
    <property type="molecule type" value="Transcribed_RNA"/>
</dbReference>
<accession>V5G5N1</accession>
<dbReference type="InterPro" id="IPR036915">
    <property type="entry name" value="Cyclin-like_sf"/>
</dbReference>